<feature type="binding site" evidence="11">
    <location>
        <position position="433"/>
    </location>
    <ligand>
        <name>Mg(2+)</name>
        <dbReference type="ChEBI" id="CHEBI:18420"/>
    </ligand>
</feature>
<keyword evidence="4 10" id="KW-0547">Nucleotide-binding</keyword>
<keyword evidence="3 11" id="KW-0479">Metal-binding</keyword>
<evidence type="ECO:0000259" key="13">
    <source>
        <dbReference type="Pfam" id="PF16209"/>
    </source>
</evidence>
<dbReference type="Gramene" id="TuG1812G0700003913.01.T02">
    <property type="protein sequence ID" value="TuG1812G0700003913.01.T02"/>
    <property type="gene ID" value="TuG1812G0700003913.01"/>
</dbReference>
<dbReference type="Pfam" id="PF13246">
    <property type="entry name" value="Cation_ATPase"/>
    <property type="match status" value="1"/>
</dbReference>
<feature type="binding site" evidence="11">
    <location>
        <position position="431"/>
    </location>
    <ligand>
        <name>Mg(2+)</name>
        <dbReference type="ChEBI" id="CHEBI:18420"/>
    </ligand>
</feature>
<dbReference type="FunFam" id="2.70.150.10:FF:000023">
    <property type="entry name" value="Phospholipid-transporting ATPase"/>
    <property type="match status" value="1"/>
</dbReference>
<name>A0A8R7R165_TRIUA</name>
<dbReference type="InterPro" id="IPR023298">
    <property type="entry name" value="ATPase_P-typ_TM_dom_sf"/>
</dbReference>
<feature type="transmembrane region" description="Helical" evidence="12">
    <location>
        <begin position="363"/>
        <end position="385"/>
    </location>
</feature>
<dbReference type="PANTHER" id="PTHR24092">
    <property type="entry name" value="PROBABLE PHOSPHOLIPID-TRANSPORTING ATPASE"/>
    <property type="match status" value="1"/>
</dbReference>
<dbReference type="PANTHER" id="PTHR24092:SF150">
    <property type="entry name" value="PHOSPHOLIPID-TRANSPORTING ATPASE"/>
    <property type="match status" value="1"/>
</dbReference>
<feature type="binding site" evidence="10">
    <location>
        <position position="431"/>
    </location>
    <ligand>
        <name>ATP</name>
        <dbReference type="ChEBI" id="CHEBI:30616"/>
    </ligand>
</feature>
<gene>
    <name evidence="14" type="primary">LOC125524788</name>
</gene>
<dbReference type="InterPro" id="IPR032631">
    <property type="entry name" value="P-type_ATPase_N"/>
</dbReference>
<comment type="caution">
    <text evidence="12">Lacks conserved residue(s) required for the propagation of feature annotation.</text>
</comment>
<feature type="domain" description="P-type ATPase N-terminal" evidence="13">
    <location>
        <begin position="49"/>
        <end position="116"/>
    </location>
</feature>
<evidence type="ECO:0000256" key="7">
    <source>
        <dbReference type="ARBA" id="ARBA00023136"/>
    </source>
</evidence>
<feature type="binding site" evidence="10">
    <location>
        <position position="751"/>
    </location>
    <ligand>
        <name>ATP</name>
        <dbReference type="ChEBI" id="CHEBI:30616"/>
    </ligand>
</feature>
<feature type="binding site" evidence="10">
    <location>
        <position position="635"/>
    </location>
    <ligand>
        <name>ATP</name>
        <dbReference type="ChEBI" id="CHEBI:30616"/>
    </ligand>
</feature>
<evidence type="ECO:0000313" key="14">
    <source>
        <dbReference type="EnsemblPlants" id="TuG1812G0700003913.01.T02"/>
    </source>
</evidence>
<organism evidence="14 15">
    <name type="scientific">Triticum urartu</name>
    <name type="common">Red wild einkorn</name>
    <name type="synonym">Crithodium urartu</name>
    <dbReference type="NCBI Taxonomy" id="4572"/>
    <lineage>
        <taxon>Eukaryota</taxon>
        <taxon>Viridiplantae</taxon>
        <taxon>Streptophyta</taxon>
        <taxon>Embryophyta</taxon>
        <taxon>Tracheophyta</taxon>
        <taxon>Spermatophyta</taxon>
        <taxon>Magnoliopsida</taxon>
        <taxon>Liliopsida</taxon>
        <taxon>Poales</taxon>
        <taxon>Poaceae</taxon>
        <taxon>BOP clade</taxon>
        <taxon>Pooideae</taxon>
        <taxon>Triticodae</taxon>
        <taxon>Triticeae</taxon>
        <taxon>Triticinae</taxon>
        <taxon>Triticum</taxon>
    </lineage>
</organism>
<dbReference type="SUPFAM" id="SSF81665">
    <property type="entry name" value="Calcium ATPase, transmembrane domain M"/>
    <property type="match status" value="1"/>
</dbReference>
<keyword evidence="5 10" id="KW-0067">ATP-binding</keyword>
<comment type="catalytic activity">
    <reaction evidence="8 12">
        <text>ATP + H2O + phospholipidSide 1 = ADP + phosphate + phospholipidSide 2.</text>
        <dbReference type="EC" id="7.6.2.1"/>
    </reaction>
</comment>
<dbReference type="InterPro" id="IPR036412">
    <property type="entry name" value="HAD-like_sf"/>
</dbReference>
<feature type="binding site" evidence="10">
    <location>
        <position position="669"/>
    </location>
    <ligand>
        <name>ATP</name>
        <dbReference type="ChEBI" id="CHEBI:30616"/>
    </ligand>
</feature>
<reference evidence="14" key="3">
    <citation type="submission" date="2022-06" db="UniProtKB">
        <authorList>
            <consortium name="EnsemblPlants"/>
        </authorList>
    </citation>
    <scope>IDENTIFICATION</scope>
</reference>
<feature type="transmembrane region" description="Helical" evidence="12">
    <location>
        <begin position="310"/>
        <end position="332"/>
    </location>
</feature>
<reference evidence="14" key="2">
    <citation type="submission" date="2018-03" db="EMBL/GenBank/DDBJ databases">
        <title>The Triticum urartu genome reveals the dynamic nature of wheat genome evolution.</title>
        <authorList>
            <person name="Ling H."/>
            <person name="Ma B."/>
            <person name="Shi X."/>
            <person name="Liu H."/>
            <person name="Dong L."/>
            <person name="Sun H."/>
            <person name="Cao Y."/>
            <person name="Gao Q."/>
            <person name="Zheng S."/>
            <person name="Li Y."/>
            <person name="Yu Y."/>
            <person name="Du H."/>
            <person name="Qi M."/>
            <person name="Li Y."/>
            <person name="Yu H."/>
            <person name="Cui Y."/>
            <person name="Wang N."/>
            <person name="Chen C."/>
            <person name="Wu H."/>
            <person name="Zhao Y."/>
            <person name="Zhang J."/>
            <person name="Li Y."/>
            <person name="Zhou W."/>
            <person name="Zhang B."/>
            <person name="Hu W."/>
            <person name="Eijk M."/>
            <person name="Tang J."/>
            <person name="Witsenboer H."/>
            <person name="Zhao S."/>
            <person name="Li Z."/>
            <person name="Zhang A."/>
            <person name="Wang D."/>
            <person name="Liang C."/>
        </authorList>
    </citation>
    <scope>NUCLEOTIDE SEQUENCE [LARGE SCALE GENOMIC DNA]</scope>
    <source>
        <strain evidence="14">cv. G1812</strain>
    </source>
</reference>
<dbReference type="Proteomes" id="UP000015106">
    <property type="component" value="Chromosome 7"/>
</dbReference>
<dbReference type="SUPFAM" id="SSF56784">
    <property type="entry name" value="HAD-like"/>
    <property type="match status" value="1"/>
</dbReference>
<evidence type="ECO:0000256" key="2">
    <source>
        <dbReference type="ARBA" id="ARBA00022692"/>
    </source>
</evidence>
<dbReference type="AlphaFoldDB" id="A0A8R7R165"/>
<dbReference type="Gene3D" id="3.40.1110.10">
    <property type="entry name" value="Calcium-transporting ATPase, cytoplasmic domain N"/>
    <property type="match status" value="1"/>
</dbReference>
<feature type="binding site" evidence="10">
    <location>
        <position position="432"/>
    </location>
    <ligand>
        <name>ATP</name>
        <dbReference type="ChEBI" id="CHEBI:30616"/>
    </ligand>
</feature>
<dbReference type="EC" id="7.6.2.1" evidence="12"/>
<accession>A0A8R7R165</accession>
<feature type="binding site" evidence="10">
    <location>
        <position position="752"/>
    </location>
    <ligand>
        <name>ATP</name>
        <dbReference type="ChEBI" id="CHEBI:30616"/>
    </ligand>
</feature>
<keyword evidence="7 12" id="KW-0472">Membrane</keyword>
<evidence type="ECO:0000256" key="6">
    <source>
        <dbReference type="ARBA" id="ARBA00022989"/>
    </source>
</evidence>
<feature type="transmembrane region" description="Helical" evidence="12">
    <location>
        <begin position="113"/>
        <end position="132"/>
    </location>
</feature>
<comment type="similarity">
    <text evidence="1 12">Belongs to the cation transport ATPase (P-type) (TC 3.A.3) family. Type IV subfamily.</text>
</comment>
<feature type="transmembrane region" description="Helical" evidence="12">
    <location>
        <begin position="91"/>
        <end position="107"/>
    </location>
</feature>
<dbReference type="GO" id="GO:0140326">
    <property type="term" value="F:ATPase-coupled intramembrane lipid transporter activity"/>
    <property type="evidence" value="ECO:0007669"/>
    <property type="project" value="UniProtKB-EC"/>
</dbReference>
<feature type="binding site" evidence="10">
    <location>
        <position position="750"/>
    </location>
    <ligand>
        <name>ATP</name>
        <dbReference type="ChEBI" id="CHEBI:30616"/>
    </ligand>
</feature>
<keyword evidence="11 12" id="KW-0460">Magnesium</keyword>
<dbReference type="EnsemblPlants" id="TuG1812G0700003913.01.T02">
    <property type="protein sequence ID" value="TuG1812G0700003913.01.T02"/>
    <property type="gene ID" value="TuG1812G0700003913.01"/>
</dbReference>
<dbReference type="InterPro" id="IPR006539">
    <property type="entry name" value="P-type_ATPase_IV"/>
</dbReference>
<evidence type="ECO:0000256" key="9">
    <source>
        <dbReference type="PIRSR" id="PIRSR606539-1"/>
    </source>
</evidence>
<dbReference type="InterPro" id="IPR023214">
    <property type="entry name" value="HAD_sf"/>
</dbReference>
<dbReference type="GO" id="GO:0005524">
    <property type="term" value="F:ATP binding"/>
    <property type="evidence" value="ECO:0007669"/>
    <property type="project" value="UniProtKB-UniRule"/>
</dbReference>
<feature type="binding site" evidence="10">
    <location>
        <position position="565"/>
    </location>
    <ligand>
        <name>ATP</name>
        <dbReference type="ChEBI" id="CHEBI:30616"/>
    </ligand>
</feature>
<keyword evidence="12" id="KW-1278">Translocase</keyword>
<evidence type="ECO:0000256" key="12">
    <source>
        <dbReference type="RuleBase" id="RU362033"/>
    </source>
</evidence>
<dbReference type="InterPro" id="IPR018303">
    <property type="entry name" value="ATPase_P-typ_P_site"/>
</dbReference>
<proteinExistence type="inferred from homology"/>
<dbReference type="Pfam" id="PF16209">
    <property type="entry name" value="PhoLip_ATPase_N"/>
    <property type="match status" value="1"/>
</dbReference>
<evidence type="ECO:0000256" key="5">
    <source>
        <dbReference type="ARBA" id="ARBA00022840"/>
    </source>
</evidence>
<evidence type="ECO:0000256" key="10">
    <source>
        <dbReference type="PIRSR" id="PIRSR606539-2"/>
    </source>
</evidence>
<dbReference type="SUPFAM" id="SSF81653">
    <property type="entry name" value="Calcium ATPase, transduction domain A"/>
    <property type="match status" value="1"/>
</dbReference>
<evidence type="ECO:0000256" key="11">
    <source>
        <dbReference type="PIRSR" id="PIRSR606539-3"/>
    </source>
</evidence>
<feature type="binding site" evidence="10">
    <location>
        <position position="612"/>
    </location>
    <ligand>
        <name>ATP</name>
        <dbReference type="ChEBI" id="CHEBI:30616"/>
    </ligand>
</feature>
<keyword evidence="2 12" id="KW-0812">Transmembrane</keyword>
<dbReference type="InterPro" id="IPR008250">
    <property type="entry name" value="ATPase_P-typ_transduc_dom_A_sf"/>
</dbReference>
<dbReference type="GO" id="GO:0045332">
    <property type="term" value="P:phospholipid translocation"/>
    <property type="evidence" value="ECO:0007669"/>
    <property type="project" value="TreeGrafter"/>
</dbReference>
<dbReference type="GO" id="GO:0000287">
    <property type="term" value="F:magnesium ion binding"/>
    <property type="evidence" value="ECO:0007669"/>
    <property type="project" value="UniProtKB-UniRule"/>
</dbReference>
<reference evidence="15" key="1">
    <citation type="journal article" date="2013" name="Nature">
        <title>Draft genome of the wheat A-genome progenitor Triticum urartu.</title>
        <authorList>
            <person name="Ling H.Q."/>
            <person name="Zhao S."/>
            <person name="Liu D."/>
            <person name="Wang J."/>
            <person name="Sun H."/>
            <person name="Zhang C."/>
            <person name="Fan H."/>
            <person name="Li D."/>
            <person name="Dong L."/>
            <person name="Tao Y."/>
            <person name="Gao C."/>
            <person name="Wu H."/>
            <person name="Li Y."/>
            <person name="Cui Y."/>
            <person name="Guo X."/>
            <person name="Zheng S."/>
            <person name="Wang B."/>
            <person name="Yu K."/>
            <person name="Liang Q."/>
            <person name="Yang W."/>
            <person name="Lou X."/>
            <person name="Chen J."/>
            <person name="Feng M."/>
            <person name="Jian J."/>
            <person name="Zhang X."/>
            <person name="Luo G."/>
            <person name="Jiang Y."/>
            <person name="Liu J."/>
            <person name="Wang Z."/>
            <person name="Sha Y."/>
            <person name="Zhang B."/>
            <person name="Wu H."/>
            <person name="Tang D."/>
            <person name="Shen Q."/>
            <person name="Xue P."/>
            <person name="Zou S."/>
            <person name="Wang X."/>
            <person name="Liu X."/>
            <person name="Wang F."/>
            <person name="Yang Y."/>
            <person name="An X."/>
            <person name="Dong Z."/>
            <person name="Zhang K."/>
            <person name="Zhang X."/>
            <person name="Luo M.C."/>
            <person name="Dvorak J."/>
            <person name="Tong Y."/>
            <person name="Wang J."/>
            <person name="Yang H."/>
            <person name="Li Z."/>
            <person name="Wang D."/>
            <person name="Zhang A."/>
            <person name="Wang J."/>
        </authorList>
    </citation>
    <scope>NUCLEOTIDE SEQUENCE</scope>
    <source>
        <strain evidence="15">cv. G1812</strain>
    </source>
</reference>
<dbReference type="Gene3D" id="3.40.50.1000">
    <property type="entry name" value="HAD superfamily/HAD-like"/>
    <property type="match status" value="1"/>
</dbReference>
<dbReference type="InterPro" id="IPR023299">
    <property type="entry name" value="ATPase_P-typ_cyto_dom_N"/>
</dbReference>
<comment type="subcellular location">
    <subcellularLocation>
        <location evidence="12">Membrane</location>
        <topology evidence="12">Multi-pass membrane protein</topology>
    </subcellularLocation>
</comment>
<evidence type="ECO:0000256" key="3">
    <source>
        <dbReference type="ARBA" id="ARBA00022723"/>
    </source>
</evidence>
<dbReference type="GO" id="GO:0005886">
    <property type="term" value="C:plasma membrane"/>
    <property type="evidence" value="ECO:0007669"/>
    <property type="project" value="TreeGrafter"/>
</dbReference>
<keyword evidence="15" id="KW-1185">Reference proteome</keyword>
<sequence>MARARKRDRLRWSKLYTFSCFGHPHTDEAAGPAAVSGSPVGGPGFSRIVHCNNSILHRRKPLKYPTNYISTTKYNVLTFLPKAIFEQFRRVANLYFLLTAILSLTPVCPFSPVSMIAPLAFVVGLSMIKEALEDWRRFMQDMKVNSRKVSVHKGEGEFEFRHWEDLCVGDVVRVEKDQFFPADLLLLSSSYEDGICYVETMNLDGETNLKLKRSLEVTLPLEEDETFKDFRGIIRCEDPNASLYTFIGNLEYERQVYALDPSQILLRDSKLRNTAFIYAVVVFTGHDSKVMQNSTESPSKRSRIEKKMDLIIYILFTVLVLISLISSIGFAVRIKLDLPRWWYLQPQNSNKLDDPTRPALSGIFHLITALILYGYLIPISLYVSIEVVKVAQAHFINQDIHMFDEETGNTAQARTSNLNEELGQVHTILSDKTGTLTCNQMDFLKCSIAGVSYGVRASEVERAAAKQMASGAADHDNPVEDVWESNEDEIQLVEGVTFSVGKTQKSSIKGFSFEDDRLMQGHWTNEPNSSTILLFFRILAICHTAIPEVNEATGALTYEAESPDEGAFLVAAREFGFEFFKRTQASVFLKEKYTSSNGTTEREFKILNLLEFNSKRKRMTVIMRDEDNRIVLLCKGADTIIFDRLAKNGRLYEPDTTKHLNEYGEAGLRTLALSYRMLEESEYESWNAEFLKAKTSIGPDRELQLERVADLIEKELILVGATAVEDKLQTGVPQCIDRLAQAGLKIWVLTGDKMETAINIGYACSLLRQGMKQISLSTTAGDQVAQDAQKVPLHSIFSYTPSVPKYKSF</sequence>
<dbReference type="Gene3D" id="2.70.150.10">
    <property type="entry name" value="Calcium-transporting ATPase, cytoplasmic transduction domain A"/>
    <property type="match status" value="1"/>
</dbReference>
<comment type="cofactor">
    <cofactor evidence="11">
        <name>Mg(2+)</name>
        <dbReference type="ChEBI" id="CHEBI:18420"/>
    </cofactor>
</comment>
<feature type="binding site" evidence="10">
    <location>
        <position position="433"/>
    </location>
    <ligand>
        <name>ATP</name>
        <dbReference type="ChEBI" id="CHEBI:30616"/>
    </ligand>
</feature>
<keyword evidence="6 12" id="KW-1133">Transmembrane helix</keyword>
<evidence type="ECO:0000256" key="8">
    <source>
        <dbReference type="ARBA" id="ARBA00034036"/>
    </source>
</evidence>
<protein>
    <recommendedName>
        <fullName evidence="12">Phospholipid-transporting ATPase</fullName>
        <ecNumber evidence="12">7.6.2.1</ecNumber>
    </recommendedName>
</protein>
<dbReference type="SUPFAM" id="SSF81660">
    <property type="entry name" value="Metal cation-transporting ATPase, ATP-binding domain N"/>
    <property type="match status" value="1"/>
</dbReference>
<evidence type="ECO:0000313" key="15">
    <source>
        <dbReference type="Proteomes" id="UP000015106"/>
    </source>
</evidence>
<feature type="active site" description="4-aspartylphosphate intermediate" evidence="9">
    <location>
        <position position="431"/>
    </location>
</feature>
<evidence type="ECO:0000256" key="4">
    <source>
        <dbReference type="ARBA" id="ARBA00022741"/>
    </source>
</evidence>
<dbReference type="NCBIfam" id="TIGR01652">
    <property type="entry name" value="ATPase-Plipid"/>
    <property type="match status" value="1"/>
</dbReference>
<dbReference type="PROSITE" id="PS00154">
    <property type="entry name" value="ATPASE_E1_E2"/>
    <property type="match status" value="1"/>
</dbReference>
<evidence type="ECO:0000256" key="1">
    <source>
        <dbReference type="ARBA" id="ARBA00008109"/>
    </source>
</evidence>